<comment type="caution">
    <text evidence="3">The sequence shown here is derived from an EMBL/GenBank/DDBJ whole genome shotgun (WGS) entry which is preliminary data.</text>
</comment>
<keyword evidence="1" id="KW-1133">Transmembrane helix</keyword>
<dbReference type="RefSeq" id="XP_051448228.1">
    <property type="nucleotide sequence ID" value="XM_051586273.1"/>
</dbReference>
<dbReference type="Proteomes" id="UP001206595">
    <property type="component" value="Unassembled WGS sequence"/>
</dbReference>
<dbReference type="Gene3D" id="3.40.50.1820">
    <property type="entry name" value="alpha/beta hydrolase"/>
    <property type="match status" value="1"/>
</dbReference>
<dbReference type="Pfam" id="PF00561">
    <property type="entry name" value="Abhydrolase_1"/>
    <property type="match status" value="1"/>
</dbReference>
<dbReference type="PANTHER" id="PTHR37471">
    <property type="entry name" value="UNNAMED PRODUCT"/>
    <property type="match status" value="1"/>
</dbReference>
<dbReference type="AlphaFoldDB" id="A0AAD5EGR1"/>
<reference evidence="3" key="1">
    <citation type="submission" date="2021-06" db="EMBL/GenBank/DDBJ databases">
        <authorList>
            <consortium name="DOE Joint Genome Institute"/>
            <person name="Mondo S.J."/>
            <person name="Amses K.R."/>
            <person name="Simmons D.R."/>
            <person name="Longcore J.E."/>
            <person name="Seto K."/>
            <person name="Alves G.H."/>
            <person name="Bonds A.E."/>
            <person name="Quandt C.A."/>
            <person name="Davis W.J."/>
            <person name="Chang Y."/>
            <person name="Letcher P.M."/>
            <person name="Powell M.J."/>
            <person name="Kuo A."/>
            <person name="Labutti K."/>
            <person name="Pangilinan J."/>
            <person name="Andreopoulos W."/>
            <person name="Tritt A."/>
            <person name="Riley R."/>
            <person name="Hundley H."/>
            <person name="Johnson J."/>
            <person name="Lipzen A."/>
            <person name="Barry K."/>
            <person name="Berbee M.L."/>
            <person name="Buchler N.E."/>
            <person name="Grigoriev I.V."/>
            <person name="Spatafora J.W."/>
            <person name="Stajich J.E."/>
            <person name="James T.Y."/>
        </authorList>
    </citation>
    <scope>NUCLEOTIDE SEQUENCE</scope>
    <source>
        <strain evidence="3">AG</strain>
    </source>
</reference>
<dbReference type="InterPro" id="IPR000073">
    <property type="entry name" value="AB_hydrolase_1"/>
</dbReference>
<keyword evidence="1" id="KW-0472">Membrane</keyword>
<keyword evidence="4" id="KW-1185">Reference proteome</keyword>
<feature type="transmembrane region" description="Helical" evidence="1">
    <location>
        <begin position="208"/>
        <end position="227"/>
    </location>
</feature>
<keyword evidence="1" id="KW-0812">Transmembrane</keyword>
<sequence length="528" mass="60794">MAPDNPVTRACVHILTFVLGLIAPIAISYLVYYVWTGETAVIHHLLSNSTPACVATHIPLLTSLIHYWLAAEVIFFFNFWNNRRILQRTSPPITTSKAERTVLFWNCVHTIQDVEEWFCGWFYIDDGNNTRATFDQIRRGNVETWFAWAFWSRPLEIVKSKRTWSNELAWMVKTAETHFGVHFEDGISPEIKCIRLSLDPVNAIHRPLIFYIIIYMATMIVNLFLRLQGFQRCNLPYSLSWGGVFGFDPAMLWKSLWRDQTDEAMKKVVYWYKPPSPDSNRETPIVFIHGIGGMLFYSDIIRRLTALDRPMFCVELPYVSMHQVEVVPTTTETITEISEMLDHHGYKKAVFVSHSLGTAVSSWMMQQAPKRVAGVVMVDPIVFLLHYHSIAYNFVHRSPKRFMEHIVYYFASRELHISHYISRHFQWFQTAHFVQSASTSRPPSPVSKRSSTAAVPLTVFLSESDNLVDSPRIHKYLLDNNVDSRVMPGLEHASFLLKPTWLRTIVDQVSLICASADLPSDSGYTSCT</sequence>
<reference evidence="3" key="2">
    <citation type="journal article" date="2022" name="Proc. Natl. Acad. Sci. U.S.A.">
        <title>Diploid-dominant life cycles characterize the early evolution of Fungi.</title>
        <authorList>
            <person name="Amses K.R."/>
            <person name="Simmons D.R."/>
            <person name="Longcore J.E."/>
            <person name="Mondo S.J."/>
            <person name="Seto K."/>
            <person name="Jeronimo G.H."/>
            <person name="Bonds A.E."/>
            <person name="Quandt C.A."/>
            <person name="Davis W.J."/>
            <person name="Chang Y."/>
            <person name="Federici B.A."/>
            <person name="Kuo A."/>
            <person name="LaButti K."/>
            <person name="Pangilinan J."/>
            <person name="Andreopoulos W."/>
            <person name="Tritt A."/>
            <person name="Riley R."/>
            <person name="Hundley H."/>
            <person name="Johnson J."/>
            <person name="Lipzen A."/>
            <person name="Barry K."/>
            <person name="Lang B.F."/>
            <person name="Cuomo C.A."/>
            <person name="Buchler N.E."/>
            <person name="Grigoriev I.V."/>
            <person name="Spatafora J.W."/>
            <person name="Stajich J.E."/>
            <person name="James T.Y."/>
        </authorList>
    </citation>
    <scope>NUCLEOTIDE SEQUENCE</scope>
    <source>
        <strain evidence="3">AG</strain>
    </source>
</reference>
<dbReference type="InterPro" id="IPR029058">
    <property type="entry name" value="AB_hydrolase_fold"/>
</dbReference>
<evidence type="ECO:0000313" key="3">
    <source>
        <dbReference type="EMBL" id="KAI8583224.1"/>
    </source>
</evidence>
<name>A0AAD5EGR1_UMBRA</name>
<evidence type="ECO:0000256" key="1">
    <source>
        <dbReference type="SAM" id="Phobius"/>
    </source>
</evidence>
<gene>
    <name evidence="3" type="ORF">K450DRAFT_224820</name>
</gene>
<protein>
    <recommendedName>
        <fullName evidence="2">AB hydrolase-1 domain-containing protein</fullName>
    </recommendedName>
</protein>
<evidence type="ECO:0000313" key="4">
    <source>
        <dbReference type="Proteomes" id="UP001206595"/>
    </source>
</evidence>
<evidence type="ECO:0000259" key="2">
    <source>
        <dbReference type="Pfam" id="PF00561"/>
    </source>
</evidence>
<organism evidence="3 4">
    <name type="scientific">Umbelopsis ramanniana AG</name>
    <dbReference type="NCBI Taxonomy" id="1314678"/>
    <lineage>
        <taxon>Eukaryota</taxon>
        <taxon>Fungi</taxon>
        <taxon>Fungi incertae sedis</taxon>
        <taxon>Mucoromycota</taxon>
        <taxon>Mucoromycotina</taxon>
        <taxon>Umbelopsidomycetes</taxon>
        <taxon>Umbelopsidales</taxon>
        <taxon>Umbelopsidaceae</taxon>
        <taxon>Umbelopsis</taxon>
    </lineage>
</organism>
<feature type="transmembrane region" description="Helical" evidence="1">
    <location>
        <begin position="12"/>
        <end position="35"/>
    </location>
</feature>
<dbReference type="EMBL" id="MU620897">
    <property type="protein sequence ID" value="KAI8583224.1"/>
    <property type="molecule type" value="Genomic_DNA"/>
</dbReference>
<dbReference type="PANTHER" id="PTHR37471:SF1">
    <property type="entry name" value="AB HYDROLASE-1 DOMAIN-CONTAINING PROTEIN"/>
    <property type="match status" value="1"/>
</dbReference>
<feature type="transmembrane region" description="Helical" evidence="1">
    <location>
        <begin position="55"/>
        <end position="80"/>
    </location>
</feature>
<dbReference type="SUPFAM" id="SSF53474">
    <property type="entry name" value="alpha/beta-Hydrolases"/>
    <property type="match status" value="1"/>
</dbReference>
<dbReference type="GeneID" id="75911621"/>
<proteinExistence type="predicted"/>
<feature type="domain" description="AB hydrolase-1" evidence="2">
    <location>
        <begin position="284"/>
        <end position="438"/>
    </location>
</feature>
<accession>A0AAD5EGR1</accession>